<evidence type="ECO:0000259" key="6">
    <source>
        <dbReference type="Pfam" id="PF26410"/>
    </source>
</evidence>
<evidence type="ECO:0000256" key="2">
    <source>
        <dbReference type="ARBA" id="ARBA00005641"/>
    </source>
</evidence>
<dbReference type="Gene3D" id="3.20.20.80">
    <property type="entry name" value="Glycosidases"/>
    <property type="match status" value="1"/>
</dbReference>
<reference evidence="7" key="1">
    <citation type="submission" date="2021-06" db="EMBL/GenBank/DDBJ databases">
        <authorList>
            <person name="Kallberg Y."/>
            <person name="Tangrot J."/>
            <person name="Rosling A."/>
        </authorList>
    </citation>
    <scope>NUCLEOTIDE SEQUENCE</scope>
    <source>
        <strain evidence="7">IA702</strain>
    </source>
</reference>
<dbReference type="GO" id="GO:0016985">
    <property type="term" value="F:mannan endo-1,4-beta-mannosidase activity"/>
    <property type="evidence" value="ECO:0007669"/>
    <property type="project" value="UniProtKB-EC"/>
</dbReference>
<name>A0A9N8ZX01_9GLOM</name>
<sequence>MSSPSFIRVSSTHFTWGDKPYFLVGANYWQAMNLSMSTGNRARVLQDLEKLKQMGINNVRIMAGSEGPNEEPFRMKPALMKEPNVYDEDVFKGLDWFLDQLTKFDMTATMTLSNFWQWSGGFAQYVSWCDPTHPPIPYPTSSDFTAFERFAARFYSDPSIYSACQSLYQHHIKTVLTRRNTFNGKLYKEDPVIFAWELANEPQIVLGDNGRKIVRTWIEESARVIKDLDANHLVTTGAEGKNGKEWFLEMHECSNIDYASAHVWVENWGYYNSNDPSTENYSRAENFMLTFIDNVSKWSTEELGKPVYLAEYGLARDGWLPVSKYSPSASTTNRNKYYSSLMNKVLSLEKSRSFSGQAFWAYSGIARPNDSPPQWLGDPPHEPAGWYSVYDADEETLQIIREHSDKVKKLAE</sequence>
<organism evidence="7 8">
    <name type="scientific">Paraglomus occultum</name>
    <dbReference type="NCBI Taxonomy" id="144539"/>
    <lineage>
        <taxon>Eukaryota</taxon>
        <taxon>Fungi</taxon>
        <taxon>Fungi incertae sedis</taxon>
        <taxon>Mucoromycota</taxon>
        <taxon>Glomeromycotina</taxon>
        <taxon>Glomeromycetes</taxon>
        <taxon>Paraglomerales</taxon>
        <taxon>Paraglomeraceae</taxon>
        <taxon>Paraglomus</taxon>
    </lineage>
</organism>
<evidence type="ECO:0000256" key="5">
    <source>
        <dbReference type="ARBA" id="ARBA00023295"/>
    </source>
</evidence>
<evidence type="ECO:0000256" key="4">
    <source>
        <dbReference type="ARBA" id="ARBA00022801"/>
    </source>
</evidence>
<dbReference type="AlphaFoldDB" id="A0A9N8ZX01"/>
<evidence type="ECO:0000313" key="8">
    <source>
        <dbReference type="Proteomes" id="UP000789572"/>
    </source>
</evidence>
<dbReference type="OrthoDB" id="406631at2759"/>
<keyword evidence="4" id="KW-0378">Hydrolase</keyword>
<dbReference type="PANTHER" id="PTHR31451:SF40">
    <property type="entry name" value="GLYCOSIDE HYDROLASE FAMILY 5 DOMAIN-CONTAINING PROTEIN"/>
    <property type="match status" value="1"/>
</dbReference>
<keyword evidence="8" id="KW-1185">Reference proteome</keyword>
<dbReference type="Proteomes" id="UP000789572">
    <property type="component" value="Unassembled WGS sequence"/>
</dbReference>
<feature type="domain" description="Glycoside hydrolase family 5" evidence="6">
    <location>
        <begin position="5"/>
        <end position="411"/>
    </location>
</feature>
<protein>
    <recommendedName>
        <fullName evidence="3">mannan endo-1,4-beta-mannosidase</fullName>
        <ecNumber evidence="3">3.2.1.78</ecNumber>
    </recommendedName>
</protein>
<dbReference type="EMBL" id="CAJVPJ010000319">
    <property type="protein sequence ID" value="CAG8511166.1"/>
    <property type="molecule type" value="Genomic_DNA"/>
</dbReference>
<dbReference type="InterPro" id="IPR001547">
    <property type="entry name" value="Glyco_hydro_5"/>
</dbReference>
<keyword evidence="5" id="KW-0326">Glycosidase</keyword>
<dbReference type="EC" id="3.2.1.78" evidence="3"/>
<dbReference type="InterPro" id="IPR045053">
    <property type="entry name" value="MAN-like"/>
</dbReference>
<proteinExistence type="inferred from homology"/>
<comment type="catalytic activity">
    <reaction evidence="1">
        <text>Random hydrolysis of (1-&gt;4)-beta-D-mannosidic linkages in mannans, galactomannans and glucomannans.</text>
        <dbReference type="EC" id="3.2.1.78"/>
    </reaction>
</comment>
<gene>
    <name evidence="7" type="ORF">POCULU_LOCUS3079</name>
</gene>
<evidence type="ECO:0000256" key="1">
    <source>
        <dbReference type="ARBA" id="ARBA00001678"/>
    </source>
</evidence>
<comment type="similarity">
    <text evidence="2">Belongs to the glycosyl hydrolase 5 (cellulase A) family.</text>
</comment>
<dbReference type="Pfam" id="PF26410">
    <property type="entry name" value="GH5_mannosidase"/>
    <property type="match status" value="1"/>
</dbReference>
<evidence type="ECO:0000313" key="7">
    <source>
        <dbReference type="EMBL" id="CAG8511166.1"/>
    </source>
</evidence>
<dbReference type="PANTHER" id="PTHR31451">
    <property type="match status" value="1"/>
</dbReference>
<dbReference type="SUPFAM" id="SSF51445">
    <property type="entry name" value="(Trans)glycosidases"/>
    <property type="match status" value="1"/>
</dbReference>
<accession>A0A9N8ZX01</accession>
<comment type="caution">
    <text evidence="7">The sequence shown here is derived from an EMBL/GenBank/DDBJ whole genome shotgun (WGS) entry which is preliminary data.</text>
</comment>
<dbReference type="InterPro" id="IPR017853">
    <property type="entry name" value="GH"/>
</dbReference>
<evidence type="ECO:0000256" key="3">
    <source>
        <dbReference type="ARBA" id="ARBA00012706"/>
    </source>
</evidence>